<gene>
    <name evidence="10" type="ORF">CLV37_105158</name>
</gene>
<feature type="transmembrane region" description="Helical" evidence="7">
    <location>
        <begin position="284"/>
        <end position="304"/>
    </location>
</feature>
<dbReference type="Proteomes" id="UP000238083">
    <property type="component" value="Unassembled WGS sequence"/>
</dbReference>
<evidence type="ECO:0000256" key="1">
    <source>
        <dbReference type="ARBA" id="ARBA00004651"/>
    </source>
</evidence>
<dbReference type="GO" id="GO:0022857">
    <property type="term" value="F:transmembrane transporter activity"/>
    <property type="evidence" value="ECO:0007669"/>
    <property type="project" value="TreeGrafter"/>
</dbReference>
<evidence type="ECO:0000259" key="9">
    <source>
        <dbReference type="Pfam" id="PF12704"/>
    </source>
</evidence>
<organism evidence="10 11">
    <name type="scientific">Kineococcus rhizosphaerae</name>
    <dbReference type="NCBI Taxonomy" id="559628"/>
    <lineage>
        <taxon>Bacteria</taxon>
        <taxon>Bacillati</taxon>
        <taxon>Actinomycetota</taxon>
        <taxon>Actinomycetes</taxon>
        <taxon>Kineosporiales</taxon>
        <taxon>Kineosporiaceae</taxon>
        <taxon>Kineococcus</taxon>
    </lineage>
</organism>
<dbReference type="RefSeq" id="WP_106210461.1">
    <property type="nucleotide sequence ID" value="NZ_PVZF01000005.1"/>
</dbReference>
<keyword evidence="11" id="KW-1185">Reference proteome</keyword>
<evidence type="ECO:0000256" key="7">
    <source>
        <dbReference type="SAM" id="Phobius"/>
    </source>
</evidence>
<keyword evidence="5 7" id="KW-0472">Membrane</keyword>
<sequence length="410" mass="42715">MTGLLAAVSEAWSEIRVNRVRVVLSLVGVFLAVFAMTTITAVGNMARQMVGESTERSAGRSATLRVDAYPMTSNTADGVREVSAALRAAAQRHETAWWGLASQPYGGGGQLTVRFPAGTQLVTATTVDPSYGTMHRVITEQGRWFSASDASAFAPRLVVNQAFVDRLGEFDATNPPTVVLGGDTPVTATVVGVSASAGYDAQAPGAYVLNSDAQRWNVLGDPQNSSPPGLEMWVPGADAEALVAALQTEVQQSLPGYSVNVYRQDAGDELNVLDKVLAYGVRGVGVFALLLGGIGVLNVGLVTVRQRIREIGVRRSFGATGGRVFFAVLLESVAATFVAGFLAVMLSIILVSNFPLEAVLPAGVTLQDVPPFPVAAAVEGLVAATAVGALAGVVPATMAVRAKVIDAIRY</sequence>
<comment type="similarity">
    <text evidence="6">Belongs to the ABC-4 integral membrane protein family.</text>
</comment>
<comment type="subcellular location">
    <subcellularLocation>
        <location evidence="1">Cell membrane</location>
        <topology evidence="1">Multi-pass membrane protein</topology>
    </subcellularLocation>
</comment>
<dbReference type="PANTHER" id="PTHR30572:SF4">
    <property type="entry name" value="ABC TRANSPORTER PERMEASE YTRF"/>
    <property type="match status" value="1"/>
</dbReference>
<evidence type="ECO:0000256" key="6">
    <source>
        <dbReference type="ARBA" id="ARBA00038076"/>
    </source>
</evidence>
<keyword evidence="3 7" id="KW-0812">Transmembrane</keyword>
<evidence type="ECO:0000313" key="11">
    <source>
        <dbReference type="Proteomes" id="UP000238083"/>
    </source>
</evidence>
<keyword evidence="4 7" id="KW-1133">Transmembrane helix</keyword>
<evidence type="ECO:0000313" key="10">
    <source>
        <dbReference type="EMBL" id="PRY15232.1"/>
    </source>
</evidence>
<feature type="transmembrane region" description="Helical" evidence="7">
    <location>
        <begin position="324"/>
        <end position="352"/>
    </location>
</feature>
<reference evidence="10 11" key="1">
    <citation type="submission" date="2018-03" db="EMBL/GenBank/DDBJ databases">
        <title>Genomic Encyclopedia of Archaeal and Bacterial Type Strains, Phase II (KMG-II): from individual species to whole genera.</title>
        <authorList>
            <person name="Goeker M."/>
        </authorList>
    </citation>
    <scope>NUCLEOTIDE SEQUENCE [LARGE SCALE GENOMIC DNA]</scope>
    <source>
        <strain evidence="10 11">DSM 19711</strain>
    </source>
</reference>
<evidence type="ECO:0000256" key="2">
    <source>
        <dbReference type="ARBA" id="ARBA00022475"/>
    </source>
</evidence>
<dbReference type="PANTHER" id="PTHR30572">
    <property type="entry name" value="MEMBRANE COMPONENT OF TRANSPORTER-RELATED"/>
    <property type="match status" value="1"/>
</dbReference>
<dbReference type="OrthoDB" id="3510103at2"/>
<dbReference type="AlphaFoldDB" id="A0A2T0R4K0"/>
<name>A0A2T0R4K0_9ACTN</name>
<dbReference type="Pfam" id="PF12704">
    <property type="entry name" value="MacB_PCD"/>
    <property type="match status" value="1"/>
</dbReference>
<dbReference type="InterPro" id="IPR050250">
    <property type="entry name" value="Macrolide_Exporter_MacB"/>
</dbReference>
<dbReference type="InterPro" id="IPR003838">
    <property type="entry name" value="ABC3_permease_C"/>
</dbReference>
<evidence type="ECO:0000256" key="3">
    <source>
        <dbReference type="ARBA" id="ARBA00022692"/>
    </source>
</evidence>
<proteinExistence type="inferred from homology"/>
<feature type="domain" description="MacB-like periplasmic core" evidence="9">
    <location>
        <begin position="23"/>
        <end position="247"/>
    </location>
</feature>
<dbReference type="InterPro" id="IPR025857">
    <property type="entry name" value="MacB_PCD"/>
</dbReference>
<feature type="transmembrane region" description="Helical" evidence="7">
    <location>
        <begin position="22"/>
        <end position="43"/>
    </location>
</feature>
<evidence type="ECO:0000256" key="4">
    <source>
        <dbReference type="ARBA" id="ARBA00022989"/>
    </source>
</evidence>
<protein>
    <submittedName>
        <fullName evidence="10">Putative ABC transport system permease protein</fullName>
    </submittedName>
</protein>
<feature type="transmembrane region" description="Helical" evidence="7">
    <location>
        <begin position="372"/>
        <end position="394"/>
    </location>
</feature>
<dbReference type="Pfam" id="PF02687">
    <property type="entry name" value="FtsX"/>
    <property type="match status" value="1"/>
</dbReference>
<dbReference type="GO" id="GO:0005886">
    <property type="term" value="C:plasma membrane"/>
    <property type="evidence" value="ECO:0007669"/>
    <property type="project" value="UniProtKB-SubCell"/>
</dbReference>
<feature type="domain" description="ABC3 transporter permease C-terminal" evidence="8">
    <location>
        <begin position="284"/>
        <end position="401"/>
    </location>
</feature>
<evidence type="ECO:0000256" key="5">
    <source>
        <dbReference type="ARBA" id="ARBA00023136"/>
    </source>
</evidence>
<comment type="caution">
    <text evidence="10">The sequence shown here is derived from an EMBL/GenBank/DDBJ whole genome shotgun (WGS) entry which is preliminary data.</text>
</comment>
<evidence type="ECO:0000259" key="8">
    <source>
        <dbReference type="Pfam" id="PF02687"/>
    </source>
</evidence>
<keyword evidence="2" id="KW-1003">Cell membrane</keyword>
<dbReference type="EMBL" id="PVZF01000005">
    <property type="protein sequence ID" value="PRY15232.1"/>
    <property type="molecule type" value="Genomic_DNA"/>
</dbReference>
<accession>A0A2T0R4K0</accession>